<reference evidence="2" key="2">
    <citation type="submission" date="2021-04" db="EMBL/GenBank/DDBJ databases">
        <authorList>
            <person name="Gilroy R."/>
        </authorList>
    </citation>
    <scope>NUCLEOTIDE SEQUENCE</scope>
    <source>
        <strain evidence="2">ChiW19-954</strain>
    </source>
</reference>
<evidence type="ECO:0000313" key="3">
    <source>
        <dbReference type="Proteomes" id="UP000823890"/>
    </source>
</evidence>
<evidence type="ECO:0000313" key="2">
    <source>
        <dbReference type="EMBL" id="HJC35373.1"/>
    </source>
</evidence>
<organism evidence="2 3">
    <name type="scientific">Candidatus Mediterraneibacter faecipullorum</name>
    <dbReference type="NCBI Taxonomy" id="2838670"/>
    <lineage>
        <taxon>Bacteria</taxon>
        <taxon>Bacillati</taxon>
        <taxon>Bacillota</taxon>
        <taxon>Clostridia</taxon>
        <taxon>Lachnospirales</taxon>
        <taxon>Lachnospiraceae</taxon>
        <taxon>Mediterraneibacter</taxon>
    </lineage>
</organism>
<dbReference type="Proteomes" id="UP000823890">
    <property type="component" value="Unassembled WGS sequence"/>
</dbReference>
<name>A0A9D2NRF4_9FIRM</name>
<sequence>MKRKIRPAEEEIGNIAFIVLFVILWYSGLLGTIAAGGIRVTVLLFLVAGLLPVYSAVTMVRRALFYRKQRADAIAYGQSQPGRIQGVVRQDVPYYSGKNRTLRYHRYYYLKVDITDPVTGVTNTIQSQGYRKPIHRYLASEQVRVYTDRSGWKYYLEDFRFKERMSDPGIFDGRPLEFEETAAGSGRVVQIIFIIVFILILISMFMEVQLRNVKR</sequence>
<dbReference type="EMBL" id="DWWO01000146">
    <property type="protein sequence ID" value="HJC35373.1"/>
    <property type="molecule type" value="Genomic_DNA"/>
</dbReference>
<reference evidence="2" key="1">
    <citation type="journal article" date="2021" name="PeerJ">
        <title>Extensive microbial diversity within the chicken gut microbiome revealed by metagenomics and culture.</title>
        <authorList>
            <person name="Gilroy R."/>
            <person name="Ravi A."/>
            <person name="Getino M."/>
            <person name="Pursley I."/>
            <person name="Horton D.L."/>
            <person name="Alikhan N.F."/>
            <person name="Baker D."/>
            <person name="Gharbi K."/>
            <person name="Hall N."/>
            <person name="Watson M."/>
            <person name="Adriaenssens E.M."/>
            <person name="Foster-Nyarko E."/>
            <person name="Jarju S."/>
            <person name="Secka A."/>
            <person name="Antonio M."/>
            <person name="Oren A."/>
            <person name="Chaudhuri R.R."/>
            <person name="La Ragione R."/>
            <person name="Hildebrand F."/>
            <person name="Pallen M.J."/>
        </authorList>
    </citation>
    <scope>NUCLEOTIDE SEQUENCE</scope>
    <source>
        <strain evidence="2">ChiW19-954</strain>
    </source>
</reference>
<proteinExistence type="predicted"/>
<keyword evidence="1" id="KW-1133">Transmembrane helix</keyword>
<gene>
    <name evidence="2" type="ORF">H9758_12430</name>
</gene>
<keyword evidence="1" id="KW-0812">Transmembrane</keyword>
<feature type="transmembrane region" description="Helical" evidence="1">
    <location>
        <begin position="40"/>
        <end position="60"/>
    </location>
</feature>
<protein>
    <submittedName>
        <fullName evidence="2">Uncharacterized protein</fullName>
    </submittedName>
</protein>
<keyword evidence="1" id="KW-0472">Membrane</keyword>
<feature type="transmembrane region" description="Helical" evidence="1">
    <location>
        <begin position="12"/>
        <end position="34"/>
    </location>
</feature>
<feature type="transmembrane region" description="Helical" evidence="1">
    <location>
        <begin position="188"/>
        <end position="206"/>
    </location>
</feature>
<evidence type="ECO:0000256" key="1">
    <source>
        <dbReference type="SAM" id="Phobius"/>
    </source>
</evidence>
<accession>A0A9D2NRF4</accession>
<dbReference type="AlphaFoldDB" id="A0A9D2NRF4"/>
<comment type="caution">
    <text evidence="2">The sequence shown here is derived from an EMBL/GenBank/DDBJ whole genome shotgun (WGS) entry which is preliminary data.</text>
</comment>